<dbReference type="AlphaFoldDB" id="A6G3G2"/>
<reference evidence="2 3" key="1">
    <citation type="submission" date="2007-06" db="EMBL/GenBank/DDBJ databases">
        <authorList>
            <person name="Shimkets L."/>
            <person name="Ferriera S."/>
            <person name="Johnson J."/>
            <person name="Kravitz S."/>
            <person name="Beeson K."/>
            <person name="Sutton G."/>
            <person name="Rogers Y.-H."/>
            <person name="Friedman R."/>
            <person name="Frazier M."/>
            <person name="Venter J.C."/>
        </authorList>
    </citation>
    <scope>NUCLEOTIDE SEQUENCE [LARGE SCALE GENOMIC DNA]</scope>
    <source>
        <strain evidence="2 3">SIR-1</strain>
    </source>
</reference>
<name>A6G3G2_9BACT</name>
<dbReference type="RefSeq" id="WP_006971261.1">
    <property type="nucleotide sequence ID" value="NZ_ABCS01000018.1"/>
</dbReference>
<accession>A6G3G2</accession>
<keyword evidence="3" id="KW-1185">Reference proteome</keyword>
<dbReference type="Proteomes" id="UP000005801">
    <property type="component" value="Unassembled WGS sequence"/>
</dbReference>
<evidence type="ECO:0000313" key="2">
    <source>
        <dbReference type="EMBL" id="EDM79569.1"/>
    </source>
</evidence>
<dbReference type="STRING" id="391625.PPSIR1_05996"/>
<evidence type="ECO:0000313" key="1">
    <source>
        <dbReference type="EMBL" id="EDM78377.1"/>
    </source>
</evidence>
<evidence type="ECO:0000313" key="3">
    <source>
        <dbReference type="Proteomes" id="UP000005801"/>
    </source>
</evidence>
<dbReference type="EMBL" id="ABCS01000031">
    <property type="protein sequence ID" value="EDM78377.1"/>
    <property type="molecule type" value="Genomic_DNA"/>
</dbReference>
<gene>
    <name evidence="1" type="ORF">PPSIR1_05996</name>
    <name evidence="2" type="ORF">PPSIR1_21114</name>
</gene>
<comment type="caution">
    <text evidence="2">The sequence shown here is derived from an EMBL/GenBank/DDBJ whole genome shotgun (WGS) entry which is preliminary data.</text>
</comment>
<dbReference type="EMBL" id="ABCS01000018">
    <property type="protein sequence ID" value="EDM79569.1"/>
    <property type="molecule type" value="Genomic_DNA"/>
</dbReference>
<organism evidence="2 3">
    <name type="scientific">Plesiocystis pacifica SIR-1</name>
    <dbReference type="NCBI Taxonomy" id="391625"/>
    <lineage>
        <taxon>Bacteria</taxon>
        <taxon>Pseudomonadati</taxon>
        <taxon>Myxococcota</taxon>
        <taxon>Polyangia</taxon>
        <taxon>Nannocystales</taxon>
        <taxon>Nannocystaceae</taxon>
        <taxon>Plesiocystis</taxon>
    </lineage>
</organism>
<protein>
    <submittedName>
        <fullName evidence="2">Uncharacterized protein</fullName>
    </submittedName>
</protein>
<proteinExistence type="predicted"/>
<sequence length="143" mass="15551">MTTVCRSTVRRFDGDGSPTWHFAVLPRDARGLRFVAWTALSRTTGRYLPRRRAPIVTVAWVPAERIPDESSDAATIEAALANPDHVPLIVPSRRAVAAAFVSDDGAAFPVVGIKGRPMTLVARVEAVEAGSHGQMTFGWELDR</sequence>